<reference evidence="2 3" key="1">
    <citation type="journal article" date="2018" name="Sci. Rep.">
        <title>Genomic signatures of local adaptation to the degree of environmental predictability in rotifers.</title>
        <authorList>
            <person name="Franch-Gras L."/>
            <person name="Hahn C."/>
            <person name="Garcia-Roger E.M."/>
            <person name="Carmona M.J."/>
            <person name="Serra M."/>
            <person name="Gomez A."/>
        </authorList>
    </citation>
    <scope>NUCLEOTIDE SEQUENCE [LARGE SCALE GENOMIC DNA]</scope>
    <source>
        <strain evidence="2">HYR1</strain>
    </source>
</reference>
<protein>
    <submittedName>
        <fullName evidence="2">Coiled-coil domain-containing 40</fullName>
    </submittedName>
</protein>
<feature type="coiled-coil region" evidence="1">
    <location>
        <begin position="22"/>
        <end position="117"/>
    </location>
</feature>
<dbReference type="PANTHER" id="PTHR16275">
    <property type="entry name" value="COILED-COIL DOMAIN-CONTAINING PROTEIN 40"/>
    <property type="match status" value="1"/>
</dbReference>
<dbReference type="GO" id="GO:0035082">
    <property type="term" value="P:axoneme assembly"/>
    <property type="evidence" value="ECO:0007669"/>
    <property type="project" value="InterPro"/>
</dbReference>
<dbReference type="InterPro" id="IPR037386">
    <property type="entry name" value="CCDC40"/>
</dbReference>
<comment type="caution">
    <text evidence="2">The sequence shown here is derived from an EMBL/GenBank/DDBJ whole genome shotgun (WGS) entry which is preliminary data.</text>
</comment>
<dbReference type="EMBL" id="REGN01013100">
    <property type="protein sequence ID" value="RMZ94367.1"/>
    <property type="molecule type" value="Genomic_DNA"/>
</dbReference>
<evidence type="ECO:0000256" key="1">
    <source>
        <dbReference type="SAM" id="Coils"/>
    </source>
</evidence>
<keyword evidence="1" id="KW-0175">Coiled coil</keyword>
<accession>A0A3M7P6K0</accession>
<name>A0A3M7P6K0_BRAPC</name>
<dbReference type="OrthoDB" id="188741at2759"/>
<dbReference type="AlphaFoldDB" id="A0A3M7P6K0"/>
<dbReference type="Proteomes" id="UP000276133">
    <property type="component" value="Unassembled WGS sequence"/>
</dbReference>
<organism evidence="2 3">
    <name type="scientific">Brachionus plicatilis</name>
    <name type="common">Marine rotifer</name>
    <name type="synonym">Brachionus muelleri</name>
    <dbReference type="NCBI Taxonomy" id="10195"/>
    <lineage>
        <taxon>Eukaryota</taxon>
        <taxon>Metazoa</taxon>
        <taxon>Spiralia</taxon>
        <taxon>Gnathifera</taxon>
        <taxon>Rotifera</taxon>
        <taxon>Eurotatoria</taxon>
        <taxon>Monogononta</taxon>
        <taxon>Pseudotrocha</taxon>
        <taxon>Ploima</taxon>
        <taxon>Brachionidae</taxon>
        <taxon>Brachionus</taxon>
    </lineage>
</organism>
<dbReference type="PANTHER" id="PTHR16275:SF8">
    <property type="entry name" value="COILED-COIL DOMAIN-CONTAINING PROTEIN 40"/>
    <property type="match status" value="1"/>
</dbReference>
<dbReference type="STRING" id="10195.A0A3M7P6K0"/>
<proteinExistence type="predicted"/>
<feature type="non-terminal residue" evidence="2">
    <location>
        <position position="1"/>
    </location>
</feature>
<gene>
    <name evidence="2" type="ORF">BpHYR1_036364</name>
</gene>
<keyword evidence="3" id="KW-1185">Reference proteome</keyword>
<dbReference type="GO" id="GO:0005737">
    <property type="term" value="C:cytoplasm"/>
    <property type="evidence" value="ECO:0007669"/>
    <property type="project" value="TreeGrafter"/>
</dbReference>
<sequence length="295" mass="34942">TETKSSLEKNYDLTTNDFIECLKEAERSTIQLQDKIELVKKEKEQLLKDLIDVDEQIMAWERKIELAKEMKQAVDSDAGQGEIKEMKFEIHRMTVRYDDLRNQQEKLIRQMEAAVLRRDTIMTRGELTQKNPQIVTQGKLQREIAEIAKKIKSTGQDTSRIESEIRLLKDKQQQLTNILEDKQHVLKNLHESDEAKNMQLEELSRKKQENMEELLMKQRRVKYYDQLKHGKYTLLAKQDTQNEQETMKQLDRLRSLGTIVNKLSEEYPNLQPIIRKVESSIQVRLNQEEEDSEKK</sequence>
<evidence type="ECO:0000313" key="3">
    <source>
        <dbReference type="Proteomes" id="UP000276133"/>
    </source>
</evidence>
<evidence type="ECO:0000313" key="2">
    <source>
        <dbReference type="EMBL" id="RMZ94367.1"/>
    </source>
</evidence>